<dbReference type="RefSeq" id="WP_142088300.1">
    <property type="nucleotide sequence ID" value="NZ_CP035485.1"/>
</dbReference>
<organism evidence="1 2">
    <name type="scientific">Salicibibacter halophilus</name>
    <dbReference type="NCBI Taxonomy" id="2502791"/>
    <lineage>
        <taxon>Bacteria</taxon>
        <taxon>Bacillati</taxon>
        <taxon>Bacillota</taxon>
        <taxon>Bacilli</taxon>
        <taxon>Bacillales</taxon>
        <taxon>Bacillaceae</taxon>
        <taxon>Salicibibacter</taxon>
    </lineage>
</organism>
<keyword evidence="2" id="KW-1185">Reference proteome</keyword>
<name>A0A514LG43_9BACI</name>
<dbReference type="AlphaFoldDB" id="A0A514LG43"/>
<protein>
    <submittedName>
        <fullName evidence="1">Uncharacterized protein</fullName>
    </submittedName>
</protein>
<dbReference type="KEGG" id="sale:EPH95_06295"/>
<reference evidence="2" key="1">
    <citation type="submission" date="2019-01" db="EMBL/GenBank/DDBJ databases">
        <title>Genomic analysis of Salicibibacter sp. NKC3-5.</title>
        <authorList>
            <person name="Oh Y.J."/>
        </authorList>
    </citation>
    <scope>NUCLEOTIDE SEQUENCE [LARGE SCALE GENOMIC DNA]</scope>
    <source>
        <strain evidence="2">NKC3-5</strain>
    </source>
</reference>
<dbReference type="EMBL" id="CP035485">
    <property type="protein sequence ID" value="QDI90832.1"/>
    <property type="molecule type" value="Genomic_DNA"/>
</dbReference>
<evidence type="ECO:0000313" key="1">
    <source>
        <dbReference type="EMBL" id="QDI90832.1"/>
    </source>
</evidence>
<proteinExistence type="predicted"/>
<dbReference type="OrthoDB" id="9790935at2"/>
<sequence length="273" mass="31403">MYYQSQKNDINIEETLIVVVGRLKGGYVARTSHCACKRLVFDNDSHGFHQLTTWITENMKVNRKDQVVLGIADMNLQWMKLAYYAKSKGFSPLIVSPDAGEFHDLFNNKNAYGIMQRIKSGHYTTANLPEGIYAELQKGSNVRNDLLSKLHDTREEINRWIDCYFPEFMTVFNGWEGNNAIHILTYFPFPEEIRGITTDKIALICNLSVETAELLQKAAQRSIGINHGSRMAEVEIITLLNQYHVLQDQKNQVNVYLENFCTSLREIKTKTKK</sequence>
<gene>
    <name evidence="1" type="ORF">EPH95_06295</name>
</gene>
<evidence type="ECO:0000313" key="2">
    <source>
        <dbReference type="Proteomes" id="UP000319756"/>
    </source>
</evidence>
<accession>A0A514LG43</accession>
<dbReference type="Proteomes" id="UP000319756">
    <property type="component" value="Chromosome"/>
</dbReference>